<dbReference type="SUPFAM" id="SSF54768">
    <property type="entry name" value="dsRNA-binding domain-like"/>
    <property type="match status" value="1"/>
</dbReference>
<dbReference type="Proteomes" id="UP001341245">
    <property type="component" value="Unassembled WGS sequence"/>
</dbReference>
<evidence type="ECO:0000256" key="1">
    <source>
        <dbReference type="SAM" id="MobiDB-lite"/>
    </source>
</evidence>
<protein>
    <recommendedName>
        <fullName evidence="4">DRBM domain-containing protein</fullName>
    </recommendedName>
</protein>
<keyword evidence="3" id="KW-1185">Reference proteome</keyword>
<proteinExistence type="predicted"/>
<name>A0ABR0TG12_AURPU</name>
<evidence type="ECO:0008006" key="4">
    <source>
        <dbReference type="Google" id="ProtNLM"/>
    </source>
</evidence>
<evidence type="ECO:0000313" key="3">
    <source>
        <dbReference type="Proteomes" id="UP001341245"/>
    </source>
</evidence>
<feature type="compositionally biased region" description="Basic residues" evidence="1">
    <location>
        <begin position="256"/>
        <end position="275"/>
    </location>
</feature>
<dbReference type="Gene3D" id="3.30.160.20">
    <property type="match status" value="1"/>
</dbReference>
<organism evidence="2 3">
    <name type="scientific">Aureobasidium pullulans</name>
    <name type="common">Black yeast</name>
    <name type="synonym">Pullularia pullulans</name>
    <dbReference type="NCBI Taxonomy" id="5580"/>
    <lineage>
        <taxon>Eukaryota</taxon>
        <taxon>Fungi</taxon>
        <taxon>Dikarya</taxon>
        <taxon>Ascomycota</taxon>
        <taxon>Pezizomycotina</taxon>
        <taxon>Dothideomycetes</taxon>
        <taxon>Dothideomycetidae</taxon>
        <taxon>Dothideales</taxon>
        <taxon>Saccotheciaceae</taxon>
        <taxon>Aureobasidium</taxon>
    </lineage>
</organism>
<dbReference type="CDD" id="cd00048">
    <property type="entry name" value="DSRM_SF"/>
    <property type="match status" value="1"/>
</dbReference>
<gene>
    <name evidence="2" type="ORF">QM012_009162</name>
</gene>
<evidence type="ECO:0000313" key="2">
    <source>
        <dbReference type="EMBL" id="KAK6003391.1"/>
    </source>
</evidence>
<reference evidence="2 3" key="1">
    <citation type="submission" date="2023-11" db="EMBL/GenBank/DDBJ databases">
        <title>Draft genome sequence and annotation of the polyextremotolerant black yeast-like fungus Aureobasidium pullulans NRRL 62042.</title>
        <authorList>
            <person name="Dielentheis-Frenken M.R.E."/>
            <person name="Wibberg D."/>
            <person name="Blank L.M."/>
            <person name="Tiso T."/>
        </authorList>
    </citation>
    <scope>NUCLEOTIDE SEQUENCE [LARGE SCALE GENOMIC DNA]</scope>
    <source>
        <strain evidence="2 3">NRRL 62042</strain>
    </source>
</reference>
<feature type="region of interest" description="Disordered" evidence="1">
    <location>
        <begin position="250"/>
        <end position="275"/>
    </location>
</feature>
<accession>A0ABR0TG12</accession>
<sequence length="275" mass="31140">MPTTDDFIPLREDPETVYVDEDDFTESDIEDMDSGSEDETPMAIDYWFGKMYLRCTIAERVLRDSSYKDAFEAADSRLDTKLQQYPYDEILTSLQAQGIARPDCATAVRHPTIAQTEASRITLLTLIGNIVRSGGRSERRALLTCLRGSEEADPPYHHQENPPIFTSFRQAELLPQQGTRSDPLAISTEQHSTSTTEQDGQVKEMAKYTMALKEHGDRISAQPSYKITTISQCPPWFKSVVAFKGFEENGESRTKKDAKHAASRKMCKRMRIQPD</sequence>
<dbReference type="EMBL" id="JASGXD010000009">
    <property type="protein sequence ID" value="KAK6003391.1"/>
    <property type="molecule type" value="Genomic_DNA"/>
</dbReference>
<comment type="caution">
    <text evidence="2">The sequence shown here is derived from an EMBL/GenBank/DDBJ whole genome shotgun (WGS) entry which is preliminary data.</text>
</comment>